<reference evidence="5" key="1">
    <citation type="submission" date="2019-06" db="EMBL/GenBank/DDBJ databases">
        <authorList>
            <person name="Wideman J.G."/>
            <person name="Richards T.A."/>
        </authorList>
    </citation>
    <scope>NUCLEOTIDE SEQUENCE</scope>
</reference>
<dbReference type="PANTHER" id="PTHR12534">
    <property type="entry name" value="30S RIBOSOMAL PROTEIN S2 PROKARYOTIC AND ORGANELLAR"/>
    <property type="match status" value="1"/>
</dbReference>
<geneLocation type="mitochondrion" evidence="5"/>
<keyword evidence="5" id="KW-0496">Mitochondrion</keyword>
<dbReference type="GO" id="GO:0015935">
    <property type="term" value="C:small ribosomal subunit"/>
    <property type="evidence" value="ECO:0007669"/>
    <property type="project" value="InterPro"/>
</dbReference>
<accession>A0A5P8DK07</accession>
<dbReference type="InterPro" id="IPR023591">
    <property type="entry name" value="Ribosomal_uS2_flav_dom_sf"/>
</dbReference>
<keyword evidence="2 4" id="KW-0689">Ribosomal protein</keyword>
<sequence>MTEKNITLNLNKNSLFTNELLLLSNSSLGNILKFTHSNSYENIKGLNFTNNAILDVNKITQSLRRSLKFLQNVKTNKGLILFIGTRPDIRKITEKLGSETNMPYINQRWLKGLLTNWENSSSSVKFYNLFLKKLGLSKKKKLRMMGIFEGLQELTRLPDAIIILDPTTDIDAVQEAKTLNIPVIAIADTGISLDDIDYPILGNNESLISLTFFSNLILETLKINK</sequence>
<evidence type="ECO:0000256" key="3">
    <source>
        <dbReference type="ARBA" id="ARBA00023274"/>
    </source>
</evidence>
<dbReference type="Gene3D" id="3.40.50.10490">
    <property type="entry name" value="Glucose-6-phosphate isomerase like protein, domain 1"/>
    <property type="match status" value="1"/>
</dbReference>
<evidence type="ECO:0000313" key="5">
    <source>
        <dbReference type="EMBL" id="QFP99092.1"/>
    </source>
</evidence>
<name>A0A5P8DK07_9EUKA</name>
<dbReference type="InterPro" id="IPR018130">
    <property type="entry name" value="Ribosomal_uS2_CS"/>
</dbReference>
<dbReference type="InterPro" id="IPR001865">
    <property type="entry name" value="Ribosomal_uS2"/>
</dbReference>
<evidence type="ECO:0000256" key="1">
    <source>
        <dbReference type="ARBA" id="ARBA00006242"/>
    </source>
</evidence>
<dbReference type="CDD" id="cd01425">
    <property type="entry name" value="RPS2"/>
    <property type="match status" value="1"/>
</dbReference>
<keyword evidence="3 4" id="KW-0687">Ribonucleoprotein</keyword>
<dbReference type="InterPro" id="IPR005706">
    <property type="entry name" value="Ribosomal_uS2_bac/mit/plastid"/>
</dbReference>
<comment type="similarity">
    <text evidence="1 4">Belongs to the universal ribosomal protein uS2 family.</text>
</comment>
<dbReference type="GO" id="GO:0006412">
    <property type="term" value="P:translation"/>
    <property type="evidence" value="ECO:0007669"/>
    <property type="project" value="InterPro"/>
</dbReference>
<organism evidence="5">
    <name type="scientific">Telonemida sp</name>
    <dbReference type="NCBI Taxonomy" id="2652706"/>
    <lineage>
        <taxon>Eukaryota</taxon>
        <taxon>Eukaryota incertae sedis</taxon>
        <taxon>Telonemia</taxon>
        <taxon>Telonemida</taxon>
    </lineage>
</organism>
<evidence type="ECO:0000256" key="4">
    <source>
        <dbReference type="RuleBase" id="RU003631"/>
    </source>
</evidence>
<dbReference type="HAMAP" id="MF_00291_B">
    <property type="entry name" value="Ribosomal_uS2_B"/>
    <property type="match status" value="1"/>
</dbReference>
<dbReference type="PROSITE" id="PS00963">
    <property type="entry name" value="RIBOSOMAL_S2_2"/>
    <property type="match status" value="1"/>
</dbReference>
<gene>
    <name evidence="5" type="primary">rps2</name>
</gene>
<proteinExistence type="inferred from homology"/>
<dbReference type="PRINTS" id="PR00395">
    <property type="entry name" value="RIBOSOMALS2"/>
</dbReference>
<dbReference type="EMBL" id="MN082145">
    <property type="protein sequence ID" value="QFP99092.1"/>
    <property type="molecule type" value="Genomic_DNA"/>
</dbReference>
<dbReference type="NCBIfam" id="TIGR01011">
    <property type="entry name" value="rpsB_bact"/>
    <property type="match status" value="1"/>
</dbReference>
<protein>
    <submittedName>
        <fullName evidence="5">Ribosomal protein S2</fullName>
    </submittedName>
</protein>
<dbReference type="Pfam" id="PF00318">
    <property type="entry name" value="Ribosomal_S2"/>
    <property type="match status" value="1"/>
</dbReference>
<dbReference type="SUPFAM" id="SSF52313">
    <property type="entry name" value="Ribosomal protein S2"/>
    <property type="match status" value="1"/>
</dbReference>
<dbReference type="AlphaFoldDB" id="A0A5P8DK07"/>
<evidence type="ECO:0000256" key="2">
    <source>
        <dbReference type="ARBA" id="ARBA00022980"/>
    </source>
</evidence>
<dbReference type="GO" id="GO:0003735">
    <property type="term" value="F:structural constituent of ribosome"/>
    <property type="evidence" value="ECO:0007669"/>
    <property type="project" value="InterPro"/>
</dbReference>
<dbReference type="PANTHER" id="PTHR12534:SF0">
    <property type="entry name" value="SMALL RIBOSOMAL SUBUNIT PROTEIN US2M"/>
    <property type="match status" value="1"/>
</dbReference>